<dbReference type="AlphaFoldDB" id="A0A6G1KWV3"/>
<dbReference type="EMBL" id="ML995901">
    <property type="protein sequence ID" value="KAF2765105.1"/>
    <property type="molecule type" value="Genomic_DNA"/>
</dbReference>
<evidence type="ECO:0000259" key="2">
    <source>
        <dbReference type="Pfam" id="PF24564"/>
    </source>
</evidence>
<dbReference type="PANTHER" id="PTHR36681">
    <property type="entry name" value="NUCLEAR GTPASE, GERMINAL CENTER-ASSOCIATED, TANDEM DUPLICATE 3"/>
    <property type="match status" value="1"/>
</dbReference>
<evidence type="ECO:0000256" key="1">
    <source>
        <dbReference type="SAM" id="MobiDB-lite"/>
    </source>
</evidence>
<feature type="compositionally biased region" description="Basic residues" evidence="1">
    <location>
        <begin position="172"/>
        <end position="185"/>
    </location>
</feature>
<feature type="region of interest" description="Disordered" evidence="1">
    <location>
        <begin position="157"/>
        <end position="192"/>
    </location>
</feature>
<proteinExistence type="predicted"/>
<dbReference type="OrthoDB" id="3598281at2759"/>
<reference evidence="3" key="1">
    <citation type="journal article" date="2020" name="Stud. Mycol.">
        <title>101 Dothideomycetes genomes: a test case for predicting lifestyles and emergence of pathogens.</title>
        <authorList>
            <person name="Haridas S."/>
            <person name="Albert R."/>
            <person name="Binder M."/>
            <person name="Bloem J."/>
            <person name="Labutti K."/>
            <person name="Salamov A."/>
            <person name="Andreopoulos B."/>
            <person name="Baker S."/>
            <person name="Barry K."/>
            <person name="Bills G."/>
            <person name="Bluhm B."/>
            <person name="Cannon C."/>
            <person name="Castanera R."/>
            <person name="Culley D."/>
            <person name="Daum C."/>
            <person name="Ezra D."/>
            <person name="Gonzalez J."/>
            <person name="Henrissat B."/>
            <person name="Kuo A."/>
            <person name="Liang C."/>
            <person name="Lipzen A."/>
            <person name="Lutzoni F."/>
            <person name="Magnuson J."/>
            <person name="Mondo S."/>
            <person name="Nolan M."/>
            <person name="Ohm R."/>
            <person name="Pangilinan J."/>
            <person name="Park H.-J."/>
            <person name="Ramirez L."/>
            <person name="Alfaro M."/>
            <person name="Sun H."/>
            <person name="Tritt A."/>
            <person name="Yoshinaga Y."/>
            <person name="Zwiers L.-H."/>
            <person name="Turgeon B."/>
            <person name="Goodwin S."/>
            <person name="Spatafora J."/>
            <person name="Crous P."/>
            <person name="Grigoriev I."/>
        </authorList>
    </citation>
    <scope>NUCLEOTIDE SEQUENCE</scope>
    <source>
        <strain evidence="3">CBS 116005</strain>
    </source>
</reference>
<evidence type="ECO:0000313" key="3">
    <source>
        <dbReference type="EMBL" id="KAF2765105.1"/>
    </source>
</evidence>
<dbReference type="PANTHER" id="PTHR36681:SF3">
    <property type="entry name" value="NUCLEAR GTPASE, GERMINAL CENTER-ASSOCIATED, TANDEM DUPLICATE 3"/>
    <property type="match status" value="1"/>
</dbReference>
<sequence length="646" mass="73643">MAGSRSTPCIQQDELKTIQLEAASFTLFTPGQRKSSAYPLIKQVRMGIRDQNLLRDFTIVDCPGKSDINTIHANAYHKQLEDCNELWIVDRTDRIETHGPVAGFTRQFGSSSKNIVVIGTRADDDIGNGDALLERLQLLNVDVSYIHELRHKKQELESARARANDELEKAKKHEKRLAKKRKRTYSSREDDDRLTRAESSLLRAKANIENAESECLTALVEARSMHITRRLRERFQGNLSLGKKLEIFFVSNTHYESNASANGSGAFLSVEEMKIPALRQYVHSRVAPKILEGLETYISTQYVPFIHGIVIFVDPVKLQGSRQAVELVKTKQQHLPQNCDAYIEDLVSRTQSVLAEPLHAARPSHIAHALQVLEGKKKWHSGTIKVWVQSNSYNWTKKVPPESWNELFASQSTKMVNELWQKFVQEEMTATDDLFGVLVDTIQAVARELKESTLGQVVQFDRFSKFVEGQISGLKARRIRFKRKMSEALDTVHWQVNTDSPKGYFRKGLLDTYERCKQISGTGVKMRIVTTLENSLSLQNEGSPFSIMAAEICKEIREGAQEQTEKLMVTARRIFDNMKTELETMLEERQEDQQQAALRMKLQRWLAVGEKKFKYCRDTLEDIRQSYANIKQDAAGEEHVAVADAV</sequence>
<organism evidence="3 4">
    <name type="scientific">Teratosphaeria nubilosa</name>
    <dbReference type="NCBI Taxonomy" id="161662"/>
    <lineage>
        <taxon>Eukaryota</taxon>
        <taxon>Fungi</taxon>
        <taxon>Dikarya</taxon>
        <taxon>Ascomycota</taxon>
        <taxon>Pezizomycotina</taxon>
        <taxon>Dothideomycetes</taxon>
        <taxon>Dothideomycetidae</taxon>
        <taxon>Mycosphaerellales</taxon>
        <taxon>Teratosphaeriaceae</taxon>
        <taxon>Teratosphaeria</taxon>
    </lineage>
</organism>
<dbReference type="Proteomes" id="UP000799436">
    <property type="component" value="Unassembled WGS sequence"/>
</dbReference>
<evidence type="ECO:0000313" key="4">
    <source>
        <dbReference type="Proteomes" id="UP000799436"/>
    </source>
</evidence>
<dbReference type="InterPro" id="IPR056024">
    <property type="entry name" value="DUF7605"/>
</dbReference>
<feature type="domain" description="DUF7605" evidence="2">
    <location>
        <begin position="367"/>
        <end position="537"/>
    </location>
</feature>
<protein>
    <recommendedName>
        <fullName evidence="2">DUF7605 domain-containing protein</fullName>
    </recommendedName>
</protein>
<name>A0A6G1KWV3_9PEZI</name>
<accession>A0A6G1KWV3</accession>
<dbReference type="Pfam" id="PF24564">
    <property type="entry name" value="DUF7605"/>
    <property type="match status" value="1"/>
</dbReference>
<feature type="compositionally biased region" description="Basic and acidic residues" evidence="1">
    <location>
        <begin position="157"/>
        <end position="171"/>
    </location>
</feature>
<gene>
    <name evidence="3" type="ORF">EJ03DRAFT_355194</name>
</gene>
<keyword evidence="4" id="KW-1185">Reference proteome</keyword>